<accession>A0A3D8SK40</accession>
<evidence type="ECO:0000313" key="3">
    <source>
        <dbReference type="EMBL" id="RDW86697.1"/>
    </source>
</evidence>
<dbReference type="PANTHER" id="PTHR12149:SF8">
    <property type="entry name" value="PROTEIN-RIBULOSAMINE 3-KINASE"/>
    <property type="match status" value="1"/>
</dbReference>
<dbReference type="SUPFAM" id="SSF56112">
    <property type="entry name" value="Protein kinase-like (PK-like)"/>
    <property type="match status" value="1"/>
</dbReference>
<dbReference type="AlphaFoldDB" id="A0A3D8SK40"/>
<keyword evidence="4" id="KW-1185">Reference proteome</keyword>
<organism evidence="3 4">
    <name type="scientific">Aspergillus mulundensis</name>
    <dbReference type="NCBI Taxonomy" id="1810919"/>
    <lineage>
        <taxon>Eukaryota</taxon>
        <taxon>Fungi</taxon>
        <taxon>Dikarya</taxon>
        <taxon>Ascomycota</taxon>
        <taxon>Pezizomycotina</taxon>
        <taxon>Eurotiomycetes</taxon>
        <taxon>Eurotiomycetidae</taxon>
        <taxon>Eurotiales</taxon>
        <taxon>Aspergillaceae</taxon>
        <taxon>Aspergillus</taxon>
        <taxon>Aspergillus subgen. Nidulantes</taxon>
    </lineage>
</organism>
<evidence type="ECO:0000313" key="4">
    <source>
        <dbReference type="Proteomes" id="UP000256690"/>
    </source>
</evidence>
<evidence type="ECO:0000256" key="1">
    <source>
        <dbReference type="ARBA" id="ARBA00011961"/>
    </source>
</evidence>
<comment type="catalytic activity">
    <reaction evidence="2">
        <text>N(6)-D-ribulosyl-L-lysyl-[protein] + ATP = N(6)-(3-O-phospho-D-ribulosyl)-L-lysyl-[protein] + ADP + H(+)</text>
        <dbReference type="Rhea" id="RHEA:48432"/>
        <dbReference type="Rhea" id="RHEA-COMP:12103"/>
        <dbReference type="Rhea" id="RHEA-COMP:12104"/>
        <dbReference type="ChEBI" id="CHEBI:15378"/>
        <dbReference type="ChEBI" id="CHEBI:30616"/>
        <dbReference type="ChEBI" id="CHEBI:90418"/>
        <dbReference type="ChEBI" id="CHEBI:90420"/>
        <dbReference type="ChEBI" id="CHEBI:456216"/>
        <dbReference type="EC" id="2.7.1.172"/>
    </reaction>
    <physiologicalReaction direction="left-to-right" evidence="2">
        <dbReference type="Rhea" id="RHEA:48433"/>
    </physiologicalReaction>
</comment>
<dbReference type="GeneID" id="38113709"/>
<evidence type="ECO:0000256" key="2">
    <source>
        <dbReference type="ARBA" id="ARBA00048655"/>
    </source>
</evidence>
<name>A0A3D8SK40_9EURO</name>
<sequence length="367" mass="41295">MSGDWVPGIAGNFPLHQAVVEAMPKGAIVLSAETYGTSSWSQTAKVLATLPDGSPKTYFLKCSSGPSARTMTEGEYHSALAIREVVSDFVPKPAAWGEYHDGQTSVYFYLADFHDMDLRAPPDPKRFTAKVAELHSKSKSPTGMFGFYTPTVLGIFERTVKWETSWAQCFTNQLQDVIRYDNETNGYWPEFDAACKQLIEAVIPRLLGALQSEGRSIEPVLIHGSLWEQNMGVDMETGDTVVFDAGCTYAHNEMEFGTWRGSWAYHFKKPVYMRFYHNHIKPSAPKHEWDDRNRLYSLHPNLNDSAGHPGSISRSIAYNDMLFLCEKYAPLESLEKYNPENDIRATGAYSQDTTHTSRNHIRALGLK</sequence>
<dbReference type="Pfam" id="PF03881">
    <property type="entry name" value="Fructosamin_kin"/>
    <property type="match status" value="1"/>
</dbReference>
<dbReference type="GO" id="GO:0102193">
    <property type="term" value="F:protein-ribulosamine 3-kinase activity"/>
    <property type="evidence" value="ECO:0007669"/>
    <property type="project" value="UniProtKB-EC"/>
</dbReference>
<dbReference type="Gene3D" id="3.90.1200.10">
    <property type="match status" value="1"/>
</dbReference>
<dbReference type="Proteomes" id="UP000256690">
    <property type="component" value="Unassembled WGS sequence"/>
</dbReference>
<reference evidence="3 4" key="1">
    <citation type="journal article" date="2018" name="IMA Fungus">
        <title>IMA Genome-F 9: Draft genome sequence of Annulohypoxylon stygium, Aspergillus mulundensis, Berkeleyomyces basicola (syn. Thielaviopsis basicola), Ceratocystis smalleyi, two Cercospora beticola strains, Coleophoma cylindrospora, Fusarium fracticaudum, Phialophora cf. hyalina, and Morchella septimelata.</title>
        <authorList>
            <person name="Wingfield B.D."/>
            <person name="Bills G.F."/>
            <person name="Dong Y."/>
            <person name="Huang W."/>
            <person name="Nel W.J."/>
            <person name="Swalarsk-Parry B.S."/>
            <person name="Vaghefi N."/>
            <person name="Wilken P.M."/>
            <person name="An Z."/>
            <person name="de Beer Z.W."/>
            <person name="De Vos L."/>
            <person name="Chen L."/>
            <person name="Duong T.A."/>
            <person name="Gao Y."/>
            <person name="Hammerbacher A."/>
            <person name="Kikkert J.R."/>
            <person name="Li Y."/>
            <person name="Li H."/>
            <person name="Li K."/>
            <person name="Li Q."/>
            <person name="Liu X."/>
            <person name="Ma X."/>
            <person name="Naidoo K."/>
            <person name="Pethybridge S.J."/>
            <person name="Sun J."/>
            <person name="Steenkamp E.T."/>
            <person name="van der Nest M.A."/>
            <person name="van Wyk S."/>
            <person name="Wingfield M.J."/>
            <person name="Xiong C."/>
            <person name="Yue Q."/>
            <person name="Zhang X."/>
        </authorList>
    </citation>
    <scope>NUCLEOTIDE SEQUENCE [LARGE SCALE GENOMIC DNA]</scope>
    <source>
        <strain evidence="3 4">DSM 5745</strain>
    </source>
</reference>
<dbReference type="RefSeq" id="XP_026606221.1">
    <property type="nucleotide sequence ID" value="XM_026745355.1"/>
</dbReference>
<dbReference type="PANTHER" id="PTHR12149">
    <property type="entry name" value="FRUCTOSAMINE 3 KINASE-RELATED PROTEIN"/>
    <property type="match status" value="1"/>
</dbReference>
<proteinExistence type="predicted"/>
<dbReference type="EMBL" id="PVWQ01000003">
    <property type="protein sequence ID" value="RDW86697.1"/>
    <property type="molecule type" value="Genomic_DNA"/>
</dbReference>
<dbReference type="InterPro" id="IPR016477">
    <property type="entry name" value="Fructo-/Ketosamine-3-kinase"/>
</dbReference>
<protein>
    <recommendedName>
        <fullName evidence="1">protein-ribulosamine 3-kinase</fullName>
        <ecNumber evidence="1">2.7.1.172</ecNumber>
    </recommendedName>
</protein>
<dbReference type="OrthoDB" id="5772781at2759"/>
<gene>
    <name evidence="3" type="ORF">DSM5745_03339</name>
</gene>
<comment type="caution">
    <text evidence="3">The sequence shown here is derived from an EMBL/GenBank/DDBJ whole genome shotgun (WGS) entry which is preliminary data.</text>
</comment>
<dbReference type="EC" id="2.7.1.172" evidence="1"/>
<dbReference type="InterPro" id="IPR011009">
    <property type="entry name" value="Kinase-like_dom_sf"/>
</dbReference>